<dbReference type="Pfam" id="PF06945">
    <property type="entry name" value="DUF1289"/>
    <property type="match status" value="1"/>
</dbReference>
<evidence type="ECO:0000256" key="1">
    <source>
        <dbReference type="SAM" id="MobiDB-lite"/>
    </source>
</evidence>
<keyword evidence="3" id="KW-1185">Reference proteome</keyword>
<dbReference type="RefSeq" id="WP_408127910.1">
    <property type="nucleotide sequence ID" value="NZ_JAQQDH010000001.1"/>
</dbReference>
<dbReference type="Proteomes" id="UP001629288">
    <property type="component" value="Unassembled WGS sequence"/>
</dbReference>
<protein>
    <submittedName>
        <fullName evidence="2">DUF1289 domain-containing protein</fullName>
    </submittedName>
</protein>
<feature type="region of interest" description="Disordered" evidence="1">
    <location>
        <begin position="39"/>
        <end position="60"/>
    </location>
</feature>
<name>A0ABW9BXS9_9BURK</name>
<evidence type="ECO:0000313" key="3">
    <source>
        <dbReference type="Proteomes" id="UP001629288"/>
    </source>
</evidence>
<reference evidence="2 3" key="1">
    <citation type="journal article" date="2024" name="Chem. Sci.">
        <title>Discovery of megapolipeptins by genome mining of a Burkholderiales bacteria collection.</title>
        <authorList>
            <person name="Paulo B.S."/>
            <person name="Recchia M.J.J."/>
            <person name="Lee S."/>
            <person name="Fergusson C.H."/>
            <person name="Romanowski S.B."/>
            <person name="Hernandez A."/>
            <person name="Krull N."/>
            <person name="Liu D.Y."/>
            <person name="Cavanagh H."/>
            <person name="Bos A."/>
            <person name="Gray C.A."/>
            <person name="Murphy B.T."/>
            <person name="Linington R.G."/>
            <person name="Eustaquio A.S."/>
        </authorList>
    </citation>
    <scope>NUCLEOTIDE SEQUENCE [LARGE SCALE GENOMIC DNA]</scope>
    <source>
        <strain evidence="2 3">RL17-379-BIB-C</strain>
    </source>
</reference>
<proteinExistence type="predicted"/>
<organism evidence="2 3">
    <name type="scientific">Paraburkholderia strydomiana</name>
    <dbReference type="NCBI Taxonomy" id="1245417"/>
    <lineage>
        <taxon>Bacteria</taxon>
        <taxon>Pseudomonadati</taxon>
        <taxon>Pseudomonadota</taxon>
        <taxon>Betaproteobacteria</taxon>
        <taxon>Burkholderiales</taxon>
        <taxon>Burkholderiaceae</taxon>
        <taxon>Paraburkholderia</taxon>
    </lineage>
</organism>
<dbReference type="EMBL" id="JAQQDH010000001">
    <property type="protein sequence ID" value="MFM0443364.1"/>
    <property type="molecule type" value="Genomic_DNA"/>
</dbReference>
<gene>
    <name evidence="2" type="ORF">PQR00_07170</name>
</gene>
<sequence>MDMRAFDGRTGLCVGCLRTLDGIRAWKKMTDHRRHQVIPSMSGWHSPSRAVARCGGSATE</sequence>
<dbReference type="InterPro" id="IPR010710">
    <property type="entry name" value="DUF1289"/>
</dbReference>
<accession>A0ABW9BXS9</accession>
<evidence type="ECO:0000313" key="2">
    <source>
        <dbReference type="EMBL" id="MFM0443364.1"/>
    </source>
</evidence>
<comment type="caution">
    <text evidence="2">The sequence shown here is derived from an EMBL/GenBank/DDBJ whole genome shotgun (WGS) entry which is preliminary data.</text>
</comment>